<feature type="domain" description="DUF3291" evidence="1">
    <location>
        <begin position="8"/>
        <end position="155"/>
    </location>
</feature>
<sequence>MTTADHHLAIYNFGIHVDLAESAAVRGFALREPMNFAAAERAPGFVARSGYKGVPGPRSWGPLLFPRFLTEQSSGAAVSSLSLWHDLESLMAFTYTGVHADAIKHARHWNVVQKWPPMVLFWVPAGRRPDWQEGAKRLEMLFDNGSGPQCFTFKEPYDPNGRPAEIDRALVKQLAAENLAAQGALLDAVLKLPV</sequence>
<accession>A0ABX5NRF8</accession>
<evidence type="ECO:0000313" key="3">
    <source>
        <dbReference type="Proteomes" id="UP000247536"/>
    </source>
</evidence>
<keyword evidence="3" id="KW-1185">Reference proteome</keyword>
<name>A0ABX5NRF8_9HYPH</name>
<dbReference type="EMBL" id="QJRY01000003">
    <property type="protein sequence ID" value="PYB73903.1"/>
    <property type="molecule type" value="Genomic_DNA"/>
</dbReference>
<dbReference type="Pfam" id="PF11695">
    <property type="entry name" value="DUF3291"/>
    <property type="match status" value="1"/>
</dbReference>
<comment type="caution">
    <text evidence="2">The sequence shown here is derived from an EMBL/GenBank/DDBJ whole genome shotgun (WGS) entry which is preliminary data.</text>
</comment>
<dbReference type="Proteomes" id="UP000247536">
    <property type="component" value="Unassembled WGS sequence"/>
</dbReference>
<organism evidence="2 3">
    <name type="scientific">Rhizobium wuzhouense</name>
    <dbReference type="NCBI Taxonomy" id="1986026"/>
    <lineage>
        <taxon>Bacteria</taxon>
        <taxon>Pseudomonadati</taxon>
        <taxon>Pseudomonadota</taxon>
        <taxon>Alphaproteobacteria</taxon>
        <taxon>Hyphomicrobiales</taxon>
        <taxon>Rhizobiaceae</taxon>
        <taxon>Rhizobium/Agrobacterium group</taxon>
        <taxon>Rhizobium</taxon>
    </lineage>
</organism>
<dbReference type="RefSeq" id="WP_110791042.1">
    <property type="nucleotide sequence ID" value="NZ_QJRY01000003.1"/>
</dbReference>
<evidence type="ECO:0000259" key="1">
    <source>
        <dbReference type="Pfam" id="PF11695"/>
    </source>
</evidence>
<protein>
    <submittedName>
        <fullName evidence="2">DUF3291 domain-containing protein</fullName>
    </submittedName>
</protein>
<evidence type="ECO:0000313" key="2">
    <source>
        <dbReference type="EMBL" id="PYB73903.1"/>
    </source>
</evidence>
<gene>
    <name evidence="2" type="ORF">DMY87_09255</name>
</gene>
<reference evidence="2 3" key="1">
    <citation type="submission" date="2018-06" db="EMBL/GenBank/DDBJ databases">
        <title>Rhizobium wuzhouense sp. nov., isolated from roots of Oryza officinalis.</title>
        <authorList>
            <person name="Yuan T."/>
        </authorList>
    </citation>
    <scope>NUCLEOTIDE SEQUENCE [LARGE SCALE GENOMIC DNA]</scope>
    <source>
        <strain evidence="2 3">W44</strain>
    </source>
</reference>
<proteinExistence type="predicted"/>
<dbReference type="InterPro" id="IPR021708">
    <property type="entry name" value="DUF3291"/>
</dbReference>